<reference evidence="1" key="2">
    <citation type="journal article" date="2015" name="Data Brief">
        <title>Shoot transcriptome of the giant reed, Arundo donax.</title>
        <authorList>
            <person name="Barrero R.A."/>
            <person name="Guerrero F.D."/>
            <person name="Moolhuijzen P."/>
            <person name="Goolsby J.A."/>
            <person name="Tidwell J."/>
            <person name="Bellgard S.E."/>
            <person name="Bellgard M.I."/>
        </authorList>
    </citation>
    <scope>NUCLEOTIDE SEQUENCE</scope>
    <source>
        <tissue evidence="1">Shoot tissue taken approximately 20 cm above the soil surface</tissue>
    </source>
</reference>
<protein>
    <submittedName>
        <fullName evidence="1">Uncharacterized protein</fullName>
    </submittedName>
</protein>
<evidence type="ECO:0000313" key="1">
    <source>
        <dbReference type="EMBL" id="JAD25754.1"/>
    </source>
</evidence>
<organism evidence="1">
    <name type="scientific">Arundo donax</name>
    <name type="common">Giant reed</name>
    <name type="synonym">Donax arundinaceus</name>
    <dbReference type="NCBI Taxonomy" id="35708"/>
    <lineage>
        <taxon>Eukaryota</taxon>
        <taxon>Viridiplantae</taxon>
        <taxon>Streptophyta</taxon>
        <taxon>Embryophyta</taxon>
        <taxon>Tracheophyta</taxon>
        <taxon>Spermatophyta</taxon>
        <taxon>Magnoliopsida</taxon>
        <taxon>Liliopsida</taxon>
        <taxon>Poales</taxon>
        <taxon>Poaceae</taxon>
        <taxon>PACMAD clade</taxon>
        <taxon>Arundinoideae</taxon>
        <taxon>Arundineae</taxon>
        <taxon>Arundo</taxon>
    </lineage>
</organism>
<name>A0A0A8YH60_ARUDO</name>
<reference evidence="1" key="1">
    <citation type="submission" date="2014-09" db="EMBL/GenBank/DDBJ databases">
        <authorList>
            <person name="Magalhaes I.L.F."/>
            <person name="Oliveira U."/>
            <person name="Santos F.R."/>
            <person name="Vidigal T.H.D.A."/>
            <person name="Brescovit A.D."/>
            <person name="Santos A.J."/>
        </authorList>
    </citation>
    <scope>NUCLEOTIDE SEQUENCE</scope>
    <source>
        <tissue evidence="1">Shoot tissue taken approximately 20 cm above the soil surface</tissue>
    </source>
</reference>
<dbReference type="AlphaFoldDB" id="A0A0A8YH60"/>
<proteinExistence type="predicted"/>
<accession>A0A0A8YH60</accession>
<sequence>MYFAFIGWSDHCGIATIGTPMHSPSIVEFHPQCVTKHPTASCASTCSCGLHVTMSPLPFTLFTKLSGIFEVSEFLTTHRKALPLLYSPSAISAI</sequence>
<dbReference type="EMBL" id="GBRH01272141">
    <property type="protein sequence ID" value="JAD25754.1"/>
    <property type="molecule type" value="Transcribed_RNA"/>
</dbReference>